<dbReference type="Proteomes" id="UP000244073">
    <property type="component" value="Unassembled WGS sequence"/>
</dbReference>
<keyword evidence="1" id="KW-1133">Transmembrane helix</keyword>
<dbReference type="GeneID" id="63809409"/>
<protein>
    <submittedName>
        <fullName evidence="2">Uncharacterized protein</fullName>
    </submittedName>
</protein>
<name>A0A2T5LYN0_9EURO</name>
<sequence>MLSSSYKKAPYNSRTSRLTVILVLTVASSPSILLIRYYYYYYSVLLSRTYFCRCSYLPMCVLLAEVTTTENHNNTS</sequence>
<comment type="caution">
    <text evidence="2">The sequence shown here is derived from an EMBL/GenBank/DDBJ whole genome shotgun (WGS) entry which is preliminary data.</text>
</comment>
<proteinExistence type="predicted"/>
<feature type="transmembrane region" description="Helical" evidence="1">
    <location>
        <begin position="20"/>
        <end position="39"/>
    </location>
</feature>
<keyword evidence="1" id="KW-0812">Transmembrane</keyword>
<evidence type="ECO:0000256" key="1">
    <source>
        <dbReference type="SAM" id="Phobius"/>
    </source>
</evidence>
<gene>
    <name evidence="2" type="ORF">P175DRAFT_0184274</name>
</gene>
<organism evidence="2 3">
    <name type="scientific">Aspergillus ochraceoroseus IBT 24754</name>
    <dbReference type="NCBI Taxonomy" id="1392256"/>
    <lineage>
        <taxon>Eukaryota</taxon>
        <taxon>Fungi</taxon>
        <taxon>Dikarya</taxon>
        <taxon>Ascomycota</taxon>
        <taxon>Pezizomycotina</taxon>
        <taxon>Eurotiomycetes</taxon>
        <taxon>Eurotiomycetidae</taxon>
        <taxon>Eurotiales</taxon>
        <taxon>Aspergillaceae</taxon>
        <taxon>Aspergillus</taxon>
        <taxon>Aspergillus subgen. Nidulantes</taxon>
    </lineage>
</organism>
<dbReference type="RefSeq" id="XP_040752786.1">
    <property type="nucleotide sequence ID" value="XM_040892527.1"/>
</dbReference>
<evidence type="ECO:0000313" key="3">
    <source>
        <dbReference type="Proteomes" id="UP000244073"/>
    </source>
</evidence>
<accession>A0A2T5LYN0</accession>
<reference evidence="2 3" key="1">
    <citation type="journal article" date="2018" name="Proc. Natl. Acad. Sci. U.S.A.">
        <title>Linking secondary metabolites to gene clusters through genome sequencing of six diverse Aspergillus species.</title>
        <authorList>
            <person name="Kaerboelling I."/>
            <person name="Vesth T.C."/>
            <person name="Frisvad J.C."/>
            <person name="Nybo J.L."/>
            <person name="Theobald S."/>
            <person name="Kuo A."/>
            <person name="Bowyer P."/>
            <person name="Matsuda Y."/>
            <person name="Mondo S."/>
            <person name="Lyhne E.K."/>
            <person name="Kogle M.E."/>
            <person name="Clum A."/>
            <person name="Lipzen A."/>
            <person name="Salamov A."/>
            <person name="Ngan C.Y."/>
            <person name="Daum C."/>
            <person name="Chiniquy J."/>
            <person name="Barry K."/>
            <person name="LaButti K."/>
            <person name="Haridas S."/>
            <person name="Simmons B.A."/>
            <person name="Magnuson J.K."/>
            <person name="Mortensen U.H."/>
            <person name="Larsen T.O."/>
            <person name="Grigoriev I.V."/>
            <person name="Baker S.E."/>
            <person name="Andersen M.R."/>
        </authorList>
    </citation>
    <scope>NUCLEOTIDE SEQUENCE [LARGE SCALE GENOMIC DNA]</scope>
    <source>
        <strain evidence="2 3">IBT 24754</strain>
    </source>
</reference>
<dbReference type="AlphaFoldDB" id="A0A2T5LYN0"/>
<keyword evidence="1" id="KW-0472">Membrane</keyword>
<evidence type="ECO:0000313" key="2">
    <source>
        <dbReference type="EMBL" id="PTU21394.1"/>
    </source>
</evidence>
<dbReference type="EMBL" id="MSFN02000003">
    <property type="protein sequence ID" value="PTU21394.1"/>
    <property type="molecule type" value="Genomic_DNA"/>
</dbReference>
<dbReference type="VEuPathDB" id="FungiDB:P175DRAFT_0184274"/>